<accession>A0ABQ9XFA5</accession>
<gene>
    <name evidence="2" type="ORF">BLNAU_14447</name>
</gene>
<organism evidence="2 3">
    <name type="scientific">Blattamonas nauphoetae</name>
    <dbReference type="NCBI Taxonomy" id="2049346"/>
    <lineage>
        <taxon>Eukaryota</taxon>
        <taxon>Metamonada</taxon>
        <taxon>Preaxostyla</taxon>
        <taxon>Oxymonadida</taxon>
        <taxon>Blattamonas</taxon>
    </lineage>
</organism>
<comment type="caution">
    <text evidence="2">The sequence shown here is derived from an EMBL/GenBank/DDBJ whole genome shotgun (WGS) entry which is preliminary data.</text>
</comment>
<evidence type="ECO:0000313" key="2">
    <source>
        <dbReference type="EMBL" id="KAK2950641.1"/>
    </source>
</evidence>
<proteinExistence type="predicted"/>
<evidence type="ECO:0000256" key="1">
    <source>
        <dbReference type="SAM" id="MobiDB-lite"/>
    </source>
</evidence>
<sequence>MDGITTILEDKTAEQWDDEVDVTEEDRRDTARMLEGLANEEDGTKVKTAKKQKNQNGKETDERAMLVVIVFSVIFKMVQFIRCGARVFDQVVVQIHQTLDGHPLEVGKEGKERVSENADG</sequence>
<name>A0ABQ9XFA5_9EUKA</name>
<protein>
    <submittedName>
        <fullName evidence="2">Uncharacterized protein</fullName>
    </submittedName>
</protein>
<feature type="region of interest" description="Disordered" evidence="1">
    <location>
        <begin position="34"/>
        <end position="59"/>
    </location>
</feature>
<reference evidence="2 3" key="1">
    <citation type="journal article" date="2022" name="bioRxiv">
        <title>Genomics of Preaxostyla Flagellates Illuminates Evolutionary Transitions and the Path Towards Mitochondrial Loss.</title>
        <authorList>
            <person name="Novak L.V.F."/>
            <person name="Treitli S.C."/>
            <person name="Pyrih J."/>
            <person name="Halakuc P."/>
            <person name="Pipaliya S.V."/>
            <person name="Vacek V."/>
            <person name="Brzon O."/>
            <person name="Soukal P."/>
            <person name="Eme L."/>
            <person name="Dacks J.B."/>
            <person name="Karnkowska A."/>
            <person name="Elias M."/>
            <person name="Hampl V."/>
        </authorList>
    </citation>
    <scope>NUCLEOTIDE SEQUENCE [LARGE SCALE GENOMIC DNA]</scope>
    <source>
        <strain evidence="2">NAU3</strain>
        <tissue evidence="2">Gut</tissue>
    </source>
</reference>
<dbReference type="Proteomes" id="UP001281761">
    <property type="component" value="Unassembled WGS sequence"/>
</dbReference>
<evidence type="ECO:0000313" key="3">
    <source>
        <dbReference type="Proteomes" id="UP001281761"/>
    </source>
</evidence>
<dbReference type="EMBL" id="JARBJD010000132">
    <property type="protein sequence ID" value="KAK2950641.1"/>
    <property type="molecule type" value="Genomic_DNA"/>
</dbReference>
<keyword evidence="3" id="KW-1185">Reference proteome</keyword>